<evidence type="ECO:0000313" key="2">
    <source>
        <dbReference type="Proteomes" id="UP001628091"/>
    </source>
</evidence>
<gene>
    <name evidence="1" type="ORF">PPNSA23_03670</name>
</gene>
<evidence type="ECO:0008006" key="3">
    <source>
        <dbReference type="Google" id="ProtNLM"/>
    </source>
</evidence>
<reference evidence="1 2" key="1">
    <citation type="submission" date="2024-10" db="EMBL/GenBank/DDBJ databases">
        <title>Isolation, draft genome sequencing and identification of Phyllobacterium sp. NSA23, isolated from leaf soil.</title>
        <authorList>
            <person name="Akita H."/>
        </authorList>
    </citation>
    <scope>NUCLEOTIDE SEQUENCE [LARGE SCALE GENOMIC DNA]</scope>
    <source>
        <strain evidence="1 2">NSA23</strain>
    </source>
</reference>
<comment type="caution">
    <text evidence="1">The sequence shown here is derived from an EMBL/GenBank/DDBJ whole genome shotgun (WGS) entry which is preliminary data.</text>
</comment>
<dbReference type="PROSITE" id="PS51257">
    <property type="entry name" value="PROKAR_LIPOPROTEIN"/>
    <property type="match status" value="1"/>
</dbReference>
<dbReference type="EMBL" id="BAAFZP010000001">
    <property type="protein sequence ID" value="GAB1580424.1"/>
    <property type="molecule type" value="Genomic_DNA"/>
</dbReference>
<organism evidence="1 2">
    <name type="scientific">Phyllobacterium phragmitis</name>
    <dbReference type="NCBI Taxonomy" id="2670329"/>
    <lineage>
        <taxon>Bacteria</taxon>
        <taxon>Pseudomonadati</taxon>
        <taxon>Pseudomonadota</taxon>
        <taxon>Alphaproteobacteria</taxon>
        <taxon>Hyphomicrobiales</taxon>
        <taxon>Phyllobacteriaceae</taxon>
        <taxon>Phyllobacterium</taxon>
    </lineage>
</organism>
<accession>A0ABQ0GUT4</accession>
<proteinExistence type="predicted"/>
<sequence>MKGNPMKKFTFCGLVLIAMLAGCQTMTPEERRAADGQTCRSYGFRPQTDAFANCLLQLELDRRAARRAAFDEPFYGPPLVVYQPVPVRGRHR</sequence>
<name>A0ABQ0GUT4_9HYPH</name>
<dbReference type="Proteomes" id="UP001628091">
    <property type="component" value="Unassembled WGS sequence"/>
</dbReference>
<keyword evidence="2" id="KW-1185">Reference proteome</keyword>
<evidence type="ECO:0000313" key="1">
    <source>
        <dbReference type="EMBL" id="GAB1580424.1"/>
    </source>
</evidence>
<protein>
    <recommendedName>
        <fullName evidence="3">Lipoprotein</fullName>
    </recommendedName>
</protein>